<dbReference type="RefSeq" id="WP_279647931.1">
    <property type="nucleotide sequence ID" value="NZ_JAODZE010000001.1"/>
</dbReference>
<evidence type="ECO:0008006" key="4">
    <source>
        <dbReference type="Google" id="ProtNLM"/>
    </source>
</evidence>
<keyword evidence="1" id="KW-0175">Coiled coil</keyword>
<gene>
    <name evidence="2" type="ORF">N7335_01975</name>
</gene>
<feature type="coiled-coil region" evidence="1">
    <location>
        <begin position="60"/>
        <end position="139"/>
    </location>
</feature>
<evidence type="ECO:0000313" key="3">
    <source>
        <dbReference type="Proteomes" id="UP001158076"/>
    </source>
</evidence>
<organism evidence="2 3">
    <name type="scientific">Stutzerimonas stutzeri</name>
    <name type="common">Pseudomonas stutzeri</name>
    <dbReference type="NCBI Taxonomy" id="316"/>
    <lineage>
        <taxon>Bacteria</taxon>
        <taxon>Pseudomonadati</taxon>
        <taxon>Pseudomonadota</taxon>
        <taxon>Gammaproteobacteria</taxon>
        <taxon>Pseudomonadales</taxon>
        <taxon>Pseudomonadaceae</taxon>
        <taxon>Stutzerimonas</taxon>
    </lineage>
</organism>
<comment type="caution">
    <text evidence="2">The sequence shown here is derived from an EMBL/GenBank/DDBJ whole genome shotgun (WGS) entry which is preliminary data.</text>
</comment>
<evidence type="ECO:0000256" key="1">
    <source>
        <dbReference type="SAM" id="Coils"/>
    </source>
</evidence>
<dbReference type="EMBL" id="JAODZE010000001">
    <property type="protein sequence ID" value="MDH0145154.1"/>
    <property type="molecule type" value="Genomic_DNA"/>
</dbReference>
<evidence type="ECO:0000313" key="2">
    <source>
        <dbReference type="EMBL" id="MDH0145154.1"/>
    </source>
</evidence>
<sequence length="263" mass="29206">MQHSNLIVLRAFGDEENNEPGAQTPSITETPEFQEALKAHLAKAVEEQTAGLKNKLSEVLGEKKKTQEQLNSILAQAEDEQDQAALKAGKLDVQSLLDKKIAARDQVWQQKLAELDSEKEELRKAVEGERNRFKQSQIKQLVINEALKNEFFHATAAEDLAFLAANSWDLSESGDLISRDRDGNIAMGKNGRALTPKEWIEDLQKTRPHYFKTMAGSGSKPGTSGASKTYTRSDWQQEFSLASAAEQKELLARRAKGEILISG</sequence>
<accession>A0AA42KRI0</accession>
<dbReference type="AlphaFoldDB" id="A0AA42KRI0"/>
<dbReference type="Proteomes" id="UP001158076">
    <property type="component" value="Unassembled WGS sequence"/>
</dbReference>
<proteinExistence type="predicted"/>
<protein>
    <recommendedName>
        <fullName evidence="4">Phage protein</fullName>
    </recommendedName>
</protein>
<name>A0AA42KRI0_STUST</name>
<reference evidence="2" key="1">
    <citation type="submission" date="2022-09" db="EMBL/GenBank/DDBJ databases">
        <title>Intensive care unit water sources are persistently colonized with multi-drug resistant bacteria and are the site of extensive horizontal gene transfer of antibiotic resistance genes.</title>
        <authorList>
            <person name="Diorio-Toth L."/>
        </authorList>
    </citation>
    <scope>NUCLEOTIDE SEQUENCE</scope>
    <source>
        <strain evidence="2">GD04147</strain>
    </source>
</reference>